<dbReference type="Proteomes" id="UP000001423">
    <property type="component" value="Chromosome"/>
</dbReference>
<evidence type="ECO:0000313" key="3">
    <source>
        <dbReference type="EMBL" id="CAE21108.1"/>
    </source>
</evidence>
<dbReference type="HOGENOM" id="CLU_158613_2_0_3"/>
<protein>
    <recommendedName>
        <fullName evidence="2">Nif11 domain-containing protein</fullName>
    </recommendedName>
</protein>
<dbReference type="eggNOG" id="ENOG5034BZY">
    <property type="taxonomic scope" value="Bacteria"/>
</dbReference>
<keyword evidence="4" id="KW-1185">Reference proteome</keyword>
<dbReference type="AlphaFoldDB" id="Q7V729"/>
<dbReference type="InterPro" id="IPR012903">
    <property type="entry name" value="Nif11"/>
</dbReference>
<dbReference type="KEGG" id="pmt:PMT_0933"/>
<dbReference type="RefSeq" id="WP_011130310.1">
    <property type="nucleotide sequence ID" value="NC_005071.1"/>
</dbReference>
<dbReference type="InterPro" id="IPR022516">
    <property type="entry name" value="CHP03798_Ocin"/>
</dbReference>
<proteinExistence type="predicted"/>
<name>Q7V729_PROMM</name>
<feature type="domain" description="Nif11" evidence="2">
    <location>
        <begin position="1"/>
        <end position="46"/>
    </location>
</feature>
<reference evidence="3 4" key="1">
    <citation type="journal article" date="2003" name="Nature">
        <title>Genome divergence in two Prochlorococcus ecotypes reflects oceanic niche differentiation.</title>
        <authorList>
            <person name="Rocap G."/>
            <person name="Larimer F.W."/>
            <person name="Lamerdin J.E."/>
            <person name="Malfatti S."/>
            <person name="Chain P."/>
            <person name="Ahlgren N.A."/>
            <person name="Arellano A."/>
            <person name="Coleman M."/>
            <person name="Hauser L."/>
            <person name="Hess W.R."/>
            <person name="Johnson Z.I."/>
            <person name="Land M.L."/>
            <person name="Lindell D."/>
            <person name="Post A.F."/>
            <person name="Regala W."/>
            <person name="Shah M."/>
            <person name="Shaw S.L."/>
            <person name="Steglich C."/>
            <person name="Sullivan M.B."/>
            <person name="Ting C.S."/>
            <person name="Tolonen A."/>
            <person name="Webb E.A."/>
            <person name="Zinser E.R."/>
            <person name="Chisholm S.W."/>
        </authorList>
    </citation>
    <scope>NUCLEOTIDE SEQUENCE [LARGE SCALE GENOMIC DNA]</scope>
    <source>
        <strain evidence="4">MIT 9313</strain>
    </source>
</reference>
<dbReference type="EMBL" id="BX548175">
    <property type="protein sequence ID" value="CAE21108.1"/>
    <property type="molecule type" value="Genomic_DNA"/>
</dbReference>
<accession>Q7V729</accession>
<dbReference type="Pfam" id="PF07862">
    <property type="entry name" value="Nif11"/>
    <property type="match status" value="1"/>
</dbReference>
<gene>
    <name evidence="3" type="ordered locus">PMT_0933</name>
</gene>
<evidence type="ECO:0000313" key="4">
    <source>
        <dbReference type="Proteomes" id="UP000001423"/>
    </source>
</evidence>
<evidence type="ECO:0000256" key="1">
    <source>
        <dbReference type="SAM" id="MobiDB-lite"/>
    </source>
</evidence>
<feature type="region of interest" description="Disordered" evidence="1">
    <location>
        <begin position="57"/>
        <end position="101"/>
    </location>
</feature>
<organism evidence="3 4">
    <name type="scientific">Prochlorococcus marinus (strain MIT 9313)</name>
    <dbReference type="NCBI Taxonomy" id="74547"/>
    <lineage>
        <taxon>Bacteria</taxon>
        <taxon>Bacillati</taxon>
        <taxon>Cyanobacteriota</taxon>
        <taxon>Cyanophyceae</taxon>
        <taxon>Synechococcales</taxon>
        <taxon>Prochlorococcaceae</taxon>
        <taxon>Prochlorococcus</taxon>
    </lineage>
</organism>
<evidence type="ECO:0000259" key="2">
    <source>
        <dbReference type="Pfam" id="PF07862"/>
    </source>
</evidence>
<sequence length="101" mass="10526">MSEEQLKALIAKVQADTSLQEQLKAEGADVVAIAKAAGFSITTEDLKEHRQTLSVGRQTLSESELEGLAGGGGGARTKTANVPSDLPVRAPAMSTFAENQT</sequence>
<dbReference type="NCBIfam" id="TIGR03798">
    <property type="entry name" value="leader_Nif11"/>
    <property type="match status" value="1"/>
</dbReference>